<protein>
    <submittedName>
        <fullName evidence="1">Peroxisomal membrane anchor protein conserved region-domain-containing protein</fullName>
    </submittedName>
</protein>
<dbReference type="Proteomes" id="UP001497680">
    <property type="component" value="Unassembled WGS sequence"/>
</dbReference>
<organism evidence="1 2">
    <name type="scientific">Hypoxylon rubiginosum</name>
    <dbReference type="NCBI Taxonomy" id="110542"/>
    <lineage>
        <taxon>Eukaryota</taxon>
        <taxon>Fungi</taxon>
        <taxon>Dikarya</taxon>
        <taxon>Ascomycota</taxon>
        <taxon>Pezizomycotina</taxon>
        <taxon>Sordariomycetes</taxon>
        <taxon>Xylariomycetidae</taxon>
        <taxon>Xylariales</taxon>
        <taxon>Hypoxylaceae</taxon>
        <taxon>Hypoxylon</taxon>
    </lineage>
</organism>
<dbReference type="EMBL" id="MU394300">
    <property type="protein sequence ID" value="KAI6088643.1"/>
    <property type="molecule type" value="Genomic_DNA"/>
</dbReference>
<name>A0ACC0D7V7_9PEZI</name>
<evidence type="ECO:0000313" key="2">
    <source>
        <dbReference type="Proteomes" id="UP001497680"/>
    </source>
</evidence>
<comment type="caution">
    <text evidence="1">The sequence shown here is derived from an EMBL/GenBank/DDBJ whole genome shotgun (WGS) entry which is preliminary data.</text>
</comment>
<sequence length="386" mass="41952">MPIREDAVAQAVSFLQDPSVQAPPENKVSFLRSKNLTQEEIDTAFARVGSSGPVATSSSSQPAPRQPPYYDEYPPQPFGWRPPPPPPPPKRDWRDWFIMATVMGGVGYGLYFVSKRYLCPLVSPPTPEKLEQDKATVDEQFEKAFATLEQLAKDTEELKASEKERTEKLDKVLDELESFMRDTKSASRRHEDETDRLREEMKALKTVIPKSMTANKEFTDNRLKEITGEVKSLKALINRRMTNAAPPSQSPSSASAPAPAPSSSTPGPLQMPTNNMSNGNNDYLRLHAPANPDIASAVSTPGIDLMAKELGESRRALQDETLSHNTRQDYLSALSNRSSPFSGMPATKAAIPSWQLAAAGGSEDAGGSGSGSKDTKEQNAGASGSS</sequence>
<proteinExistence type="predicted"/>
<keyword evidence="2" id="KW-1185">Reference proteome</keyword>
<reference evidence="1 2" key="1">
    <citation type="journal article" date="2022" name="New Phytol.">
        <title>Ecological generalism drives hyperdiversity of secondary metabolite gene clusters in xylarialean endophytes.</title>
        <authorList>
            <person name="Franco M.E.E."/>
            <person name="Wisecaver J.H."/>
            <person name="Arnold A.E."/>
            <person name="Ju Y.M."/>
            <person name="Slot J.C."/>
            <person name="Ahrendt S."/>
            <person name="Moore L.P."/>
            <person name="Eastman K.E."/>
            <person name="Scott K."/>
            <person name="Konkel Z."/>
            <person name="Mondo S.J."/>
            <person name="Kuo A."/>
            <person name="Hayes R.D."/>
            <person name="Haridas S."/>
            <person name="Andreopoulos B."/>
            <person name="Riley R."/>
            <person name="LaButti K."/>
            <person name="Pangilinan J."/>
            <person name="Lipzen A."/>
            <person name="Amirebrahimi M."/>
            <person name="Yan J."/>
            <person name="Adam C."/>
            <person name="Keymanesh K."/>
            <person name="Ng V."/>
            <person name="Louie K."/>
            <person name="Northen T."/>
            <person name="Drula E."/>
            <person name="Henrissat B."/>
            <person name="Hsieh H.M."/>
            <person name="Youens-Clark K."/>
            <person name="Lutzoni F."/>
            <person name="Miadlikowska J."/>
            <person name="Eastwood D.C."/>
            <person name="Hamelin R.C."/>
            <person name="Grigoriev I.V."/>
            <person name="U'Ren J.M."/>
        </authorList>
    </citation>
    <scope>NUCLEOTIDE SEQUENCE [LARGE SCALE GENOMIC DNA]</scope>
    <source>
        <strain evidence="1 2">ER1909</strain>
    </source>
</reference>
<evidence type="ECO:0000313" key="1">
    <source>
        <dbReference type="EMBL" id="KAI6088643.1"/>
    </source>
</evidence>
<gene>
    <name evidence="1" type="ORF">F4821DRAFT_233422</name>
</gene>
<accession>A0ACC0D7V7</accession>